<evidence type="ECO:0008006" key="4">
    <source>
        <dbReference type="Google" id="ProtNLM"/>
    </source>
</evidence>
<sequence>MDRYEPFTAETEIMEDCFARQVRETGIDEWASTAARKENEQFELFRRKPNADLSSMFPNKSTKMSINLDQLRQMTVKDTDSIRLLRTMNEEQQDIFYNISLWCLRKQHILNVELVHLFLTGPGGNGKVILLNVCFLN</sequence>
<protein>
    <recommendedName>
        <fullName evidence="4">ATP-dependent DNA helicase</fullName>
    </recommendedName>
</protein>
<dbReference type="Proteomes" id="UP000682733">
    <property type="component" value="Unassembled WGS sequence"/>
</dbReference>
<dbReference type="EMBL" id="CAJOBA010049784">
    <property type="protein sequence ID" value="CAF4227440.1"/>
    <property type="molecule type" value="Genomic_DNA"/>
</dbReference>
<comment type="caution">
    <text evidence="1">The sequence shown here is derived from an EMBL/GenBank/DDBJ whole genome shotgun (WGS) entry which is preliminary data.</text>
</comment>
<proteinExistence type="predicted"/>
<evidence type="ECO:0000313" key="2">
    <source>
        <dbReference type="EMBL" id="CAF4227440.1"/>
    </source>
</evidence>
<accession>A0A8S2FCV3</accession>
<dbReference type="Proteomes" id="UP000677228">
    <property type="component" value="Unassembled WGS sequence"/>
</dbReference>
<name>A0A8S2FCV3_9BILA</name>
<dbReference type="EMBL" id="CAJNOK010028004">
    <property type="protein sequence ID" value="CAF1429046.1"/>
    <property type="molecule type" value="Genomic_DNA"/>
</dbReference>
<organism evidence="1 3">
    <name type="scientific">Didymodactylos carnosus</name>
    <dbReference type="NCBI Taxonomy" id="1234261"/>
    <lineage>
        <taxon>Eukaryota</taxon>
        <taxon>Metazoa</taxon>
        <taxon>Spiralia</taxon>
        <taxon>Gnathifera</taxon>
        <taxon>Rotifera</taxon>
        <taxon>Eurotatoria</taxon>
        <taxon>Bdelloidea</taxon>
        <taxon>Philodinida</taxon>
        <taxon>Philodinidae</taxon>
        <taxon>Didymodactylos</taxon>
    </lineage>
</organism>
<gene>
    <name evidence="1" type="ORF">OVA965_LOCUS33965</name>
    <name evidence="2" type="ORF">TMI583_LOCUS34872</name>
</gene>
<evidence type="ECO:0000313" key="3">
    <source>
        <dbReference type="Proteomes" id="UP000677228"/>
    </source>
</evidence>
<reference evidence="1" key="1">
    <citation type="submission" date="2021-02" db="EMBL/GenBank/DDBJ databases">
        <authorList>
            <person name="Nowell W R."/>
        </authorList>
    </citation>
    <scope>NUCLEOTIDE SEQUENCE</scope>
</reference>
<dbReference type="AlphaFoldDB" id="A0A8S2FCV3"/>
<evidence type="ECO:0000313" key="1">
    <source>
        <dbReference type="EMBL" id="CAF1429046.1"/>
    </source>
</evidence>